<feature type="transmembrane region" description="Helical" evidence="1">
    <location>
        <begin position="89"/>
        <end position="109"/>
    </location>
</feature>
<keyword evidence="1" id="KW-0812">Transmembrane</keyword>
<keyword evidence="3" id="KW-1185">Reference proteome</keyword>
<dbReference type="OrthoDB" id="7632164at2"/>
<sequence>MNAQRFQDLAEAYGADVRRWPEAERDAARAFMEADTHGAERLLFEARQMDLALDAAPRPMVSHALREQVIALAAAAGLKPRARFAFRRLAWASGAGWAAASVAGVLVGLNLSQPAVTRAEADAVLYQSQLLALDDTEVLG</sequence>
<evidence type="ECO:0000313" key="3">
    <source>
        <dbReference type="Proteomes" id="UP000016569"/>
    </source>
</evidence>
<comment type="caution">
    <text evidence="2">The sequence shown here is derived from an EMBL/GenBank/DDBJ whole genome shotgun (WGS) entry which is preliminary data.</text>
</comment>
<protein>
    <submittedName>
        <fullName evidence="2">Uncharacterized protein</fullName>
    </submittedName>
</protein>
<evidence type="ECO:0000313" key="2">
    <source>
        <dbReference type="EMBL" id="GAD60414.1"/>
    </source>
</evidence>
<dbReference type="EMBL" id="BATC01000072">
    <property type="protein sequence ID" value="GAD60414.1"/>
    <property type="molecule type" value="Genomic_DNA"/>
</dbReference>
<name>A0A8E0TSL3_9CAUL</name>
<reference evidence="3" key="1">
    <citation type="journal article" date="2013" name="Genome Announc.">
        <title>Draft Genome Sequence of the Dimorphic Prosthecate Bacterium Brevundimonas abyssalis TAR-001T.</title>
        <authorList>
            <person name="Tsubouchi T."/>
            <person name="Nishi S."/>
            <person name="Usui K."/>
            <person name="Shimane Y."/>
            <person name="Takaki Y."/>
            <person name="Maruyama T."/>
            <person name="Hatada Y."/>
        </authorList>
    </citation>
    <scope>NUCLEOTIDE SEQUENCE [LARGE SCALE GENOMIC DNA]</scope>
    <source>
        <strain evidence="3">TAR-001</strain>
    </source>
</reference>
<accession>A0A8E0TSL3</accession>
<proteinExistence type="predicted"/>
<organism evidence="2 3">
    <name type="scientific">Brevundimonas abyssalis TAR-001</name>
    <dbReference type="NCBI Taxonomy" id="1391729"/>
    <lineage>
        <taxon>Bacteria</taxon>
        <taxon>Pseudomonadati</taxon>
        <taxon>Pseudomonadota</taxon>
        <taxon>Alphaproteobacteria</taxon>
        <taxon>Caulobacterales</taxon>
        <taxon>Caulobacteraceae</taxon>
        <taxon>Brevundimonas</taxon>
    </lineage>
</organism>
<dbReference type="RefSeq" id="WP_021698508.1">
    <property type="nucleotide sequence ID" value="NZ_BATC01000072.1"/>
</dbReference>
<keyword evidence="1" id="KW-0472">Membrane</keyword>
<evidence type="ECO:0000256" key="1">
    <source>
        <dbReference type="SAM" id="Phobius"/>
    </source>
</evidence>
<keyword evidence="1" id="KW-1133">Transmembrane helix</keyword>
<gene>
    <name evidence="2" type="ORF">MBEBAB_2664</name>
</gene>
<dbReference type="Proteomes" id="UP000016569">
    <property type="component" value="Unassembled WGS sequence"/>
</dbReference>
<dbReference type="AlphaFoldDB" id="A0A8E0TSL3"/>